<reference evidence="8" key="1">
    <citation type="journal article" date="2019" name="Int. J. Syst. Evol. Microbiol.">
        <title>The Global Catalogue of Microorganisms (GCM) 10K type strain sequencing project: providing services to taxonomists for standard genome sequencing and annotation.</title>
        <authorList>
            <consortium name="The Broad Institute Genomics Platform"/>
            <consortium name="The Broad Institute Genome Sequencing Center for Infectious Disease"/>
            <person name="Wu L."/>
            <person name="Ma J."/>
        </authorList>
    </citation>
    <scope>NUCLEOTIDE SEQUENCE [LARGE SCALE GENOMIC DNA]</scope>
    <source>
        <strain evidence="8">JCM 32206</strain>
    </source>
</reference>
<dbReference type="Gene3D" id="3.50.50.60">
    <property type="entry name" value="FAD/NAD(P)-binding domain"/>
    <property type="match status" value="2"/>
</dbReference>
<dbReference type="InterPro" id="IPR028202">
    <property type="entry name" value="Reductase_C"/>
</dbReference>
<comment type="cofactor">
    <cofactor evidence="1">
        <name>FAD</name>
        <dbReference type="ChEBI" id="CHEBI:57692"/>
    </cofactor>
</comment>
<evidence type="ECO:0000256" key="3">
    <source>
        <dbReference type="ARBA" id="ARBA00022827"/>
    </source>
</evidence>
<dbReference type="PRINTS" id="PR00411">
    <property type="entry name" value="PNDRDTASEI"/>
</dbReference>
<dbReference type="PANTHER" id="PTHR43557">
    <property type="entry name" value="APOPTOSIS-INDUCING FACTOR 1"/>
    <property type="match status" value="1"/>
</dbReference>
<dbReference type="Gene3D" id="3.30.390.30">
    <property type="match status" value="1"/>
</dbReference>
<evidence type="ECO:0000256" key="2">
    <source>
        <dbReference type="ARBA" id="ARBA00022630"/>
    </source>
</evidence>
<dbReference type="Pfam" id="PF07992">
    <property type="entry name" value="Pyr_redox_2"/>
    <property type="match status" value="1"/>
</dbReference>
<dbReference type="SUPFAM" id="SSF51905">
    <property type="entry name" value="FAD/NAD(P)-binding domain"/>
    <property type="match status" value="2"/>
</dbReference>
<evidence type="ECO:0000259" key="5">
    <source>
        <dbReference type="Pfam" id="PF07992"/>
    </source>
</evidence>
<dbReference type="SUPFAM" id="SSF55424">
    <property type="entry name" value="FAD/NAD-linked reductases, dimerisation (C-terminal) domain"/>
    <property type="match status" value="1"/>
</dbReference>
<evidence type="ECO:0000313" key="7">
    <source>
        <dbReference type="EMBL" id="GAA4475522.1"/>
    </source>
</evidence>
<gene>
    <name evidence="7" type="ORF">GCM10023094_13130</name>
</gene>
<dbReference type="InterPro" id="IPR036188">
    <property type="entry name" value="FAD/NAD-bd_sf"/>
</dbReference>
<dbReference type="RefSeq" id="WP_345342977.1">
    <property type="nucleotide sequence ID" value="NZ_BAABFB010000029.1"/>
</dbReference>
<keyword evidence="3" id="KW-0274">FAD</keyword>
<dbReference type="InterPro" id="IPR016156">
    <property type="entry name" value="FAD/NAD-linked_Rdtase_dimer_sf"/>
</dbReference>
<keyword evidence="8" id="KW-1185">Reference proteome</keyword>
<dbReference type="Pfam" id="PF14759">
    <property type="entry name" value="Reductase_C"/>
    <property type="match status" value="1"/>
</dbReference>
<proteinExistence type="predicted"/>
<dbReference type="EMBL" id="BAABFB010000029">
    <property type="protein sequence ID" value="GAA4475522.1"/>
    <property type="molecule type" value="Genomic_DNA"/>
</dbReference>
<accession>A0ABP8NYV6</accession>
<evidence type="ECO:0000256" key="1">
    <source>
        <dbReference type="ARBA" id="ARBA00001974"/>
    </source>
</evidence>
<evidence type="ECO:0000259" key="6">
    <source>
        <dbReference type="Pfam" id="PF14759"/>
    </source>
</evidence>
<name>A0ABP8NYV6_9NOCA</name>
<feature type="domain" description="Reductase C-terminal" evidence="6">
    <location>
        <begin position="323"/>
        <end position="407"/>
    </location>
</feature>
<feature type="domain" description="FAD/NAD(P)-binding" evidence="5">
    <location>
        <begin position="7"/>
        <end position="303"/>
    </location>
</feature>
<dbReference type="PANTHER" id="PTHR43557:SF2">
    <property type="entry name" value="RIESKE DOMAIN-CONTAINING PROTEIN-RELATED"/>
    <property type="match status" value="1"/>
</dbReference>
<keyword evidence="2" id="KW-0285">Flavoprotein</keyword>
<evidence type="ECO:0000313" key="8">
    <source>
        <dbReference type="Proteomes" id="UP001501183"/>
    </source>
</evidence>
<organism evidence="7 8">
    <name type="scientific">Rhodococcus olei</name>
    <dbReference type="NCBI Taxonomy" id="2161675"/>
    <lineage>
        <taxon>Bacteria</taxon>
        <taxon>Bacillati</taxon>
        <taxon>Actinomycetota</taxon>
        <taxon>Actinomycetes</taxon>
        <taxon>Mycobacteriales</taxon>
        <taxon>Nocardiaceae</taxon>
        <taxon>Rhodococcus</taxon>
    </lineage>
</organism>
<protein>
    <submittedName>
        <fullName evidence="7">FAD-dependent oxidoreductase</fullName>
    </submittedName>
</protein>
<comment type="caution">
    <text evidence="7">The sequence shown here is derived from an EMBL/GenBank/DDBJ whole genome shotgun (WGS) entry which is preliminary data.</text>
</comment>
<dbReference type="PRINTS" id="PR00368">
    <property type="entry name" value="FADPNR"/>
</dbReference>
<dbReference type="Proteomes" id="UP001501183">
    <property type="component" value="Unassembled WGS sequence"/>
</dbReference>
<dbReference type="InterPro" id="IPR050446">
    <property type="entry name" value="FAD-oxidoreductase/Apoptosis"/>
</dbReference>
<dbReference type="InterPro" id="IPR023753">
    <property type="entry name" value="FAD/NAD-binding_dom"/>
</dbReference>
<sequence length="410" mass="42943">MSATRTFVVVGGGLAGAKLAEALRAKDFDGQIVLFCEEEHLPYERPPLSKEHLIGGKPLADFTVHPGDWYRDHHVDLRLGTTVTSLDPAAHTVTLPDGSTVSYDKAALATGSRPRRPPIPGADAGGVHYLRTVDQSDALLATLHHGAHLVIVGAGWIGLEVAAAARGHGVTVTVVETAPLPLLAALGPEMGTVFAELHREHGVDLRLETAVESITGEDGRATGVRLAGGDTVPADAVLVAVGAAPNLELAQQAGLAVDGGVLVDASLTTSDPDIVAVGDIAAAMHPVLGTRIRVEHWANALNQPAVAAATMLGHPAEYTNLPYFFTDQYELGMEYVGYAPHGYARVVVRGDAARHEFVAFWLDEGDRVLAGMNVNVWDVTDAVKALIASGRAVDANRLADPAVPLGDAYA</sequence>
<evidence type="ECO:0000256" key="4">
    <source>
        <dbReference type="ARBA" id="ARBA00023002"/>
    </source>
</evidence>
<keyword evidence="4" id="KW-0560">Oxidoreductase</keyword>